<keyword evidence="1" id="KW-0472">Membrane</keyword>
<dbReference type="Proteomes" id="UP000199048">
    <property type="component" value="Unassembled WGS sequence"/>
</dbReference>
<dbReference type="EMBL" id="FOTK01000059">
    <property type="protein sequence ID" value="SFM80751.1"/>
    <property type="molecule type" value="Genomic_DNA"/>
</dbReference>
<dbReference type="AlphaFoldDB" id="A0A1I4TVW9"/>
<feature type="transmembrane region" description="Helical" evidence="1">
    <location>
        <begin position="20"/>
        <end position="42"/>
    </location>
</feature>
<gene>
    <name evidence="2" type="ORF">SAMN05192568_105916</name>
</gene>
<protein>
    <submittedName>
        <fullName evidence="2">Uncharacterized protein</fullName>
    </submittedName>
</protein>
<dbReference type="STRING" id="582667.SAMN05192568_105916"/>
<sequence>MDLVVNKAARNERIKITATWFNGAAVAALAVGCFAPIVAFVTSTAHIPLRNLNLLVRARFFLSVSLHWAARKVLRGIEE</sequence>
<keyword evidence="3" id="KW-1185">Reference proteome</keyword>
<proteinExistence type="predicted"/>
<organism evidence="2 3">
    <name type="scientific">Methylobacterium pseudosasicola</name>
    <dbReference type="NCBI Taxonomy" id="582667"/>
    <lineage>
        <taxon>Bacteria</taxon>
        <taxon>Pseudomonadati</taxon>
        <taxon>Pseudomonadota</taxon>
        <taxon>Alphaproteobacteria</taxon>
        <taxon>Hyphomicrobiales</taxon>
        <taxon>Methylobacteriaceae</taxon>
        <taxon>Methylobacterium</taxon>
    </lineage>
</organism>
<keyword evidence="1" id="KW-1133">Transmembrane helix</keyword>
<name>A0A1I4TVW9_9HYPH</name>
<evidence type="ECO:0000256" key="1">
    <source>
        <dbReference type="SAM" id="Phobius"/>
    </source>
</evidence>
<evidence type="ECO:0000313" key="2">
    <source>
        <dbReference type="EMBL" id="SFM80751.1"/>
    </source>
</evidence>
<dbReference type="PROSITE" id="PS51257">
    <property type="entry name" value="PROKAR_LIPOPROTEIN"/>
    <property type="match status" value="1"/>
</dbReference>
<evidence type="ECO:0000313" key="3">
    <source>
        <dbReference type="Proteomes" id="UP000199048"/>
    </source>
</evidence>
<reference evidence="3" key="1">
    <citation type="submission" date="2016-10" db="EMBL/GenBank/DDBJ databases">
        <authorList>
            <person name="Varghese N."/>
            <person name="Submissions S."/>
        </authorList>
    </citation>
    <scope>NUCLEOTIDE SEQUENCE [LARGE SCALE GENOMIC DNA]</scope>
    <source>
        <strain evidence="3">BL36</strain>
    </source>
</reference>
<accession>A0A1I4TVW9</accession>
<keyword evidence="1" id="KW-0812">Transmembrane</keyword>